<keyword evidence="2" id="KW-0472">Membrane</keyword>
<sequence length="274" mass="29272">MKAKDILIKAGTVLSAVLFLSAGLGFSSQAAAQSASLKIPVKISTSGAAPEETYTVTIERDPSNPNAPLPSPNQVSVTGNGAKDYILEFPEIIYTTEGDYKYTIKQTVGTQSNFTYDSRTYTLLVKTTEITRDANGNAVSPYILPVFWVGTGENSAKHGDISFYNRYNRNPNPGPNPGPNPRPNPGPNPNPNPNPNPSNPSVLGATRPSSVEPGVLGVDREPKVPEVLGALRQVATGDASFMALYGLFAALSLMSLLFWGLGYKKQGQKKENRG</sequence>
<name>A0A7W9SF88_9FIRM</name>
<feature type="compositionally biased region" description="Pro residues" evidence="1">
    <location>
        <begin position="172"/>
        <end position="198"/>
    </location>
</feature>
<keyword evidence="3" id="KW-0732">Signal</keyword>
<dbReference type="AlphaFoldDB" id="A0A7W9SF88"/>
<proteinExistence type="predicted"/>
<feature type="domain" description="Streptococcal pilin isopeptide linkage" evidence="4">
    <location>
        <begin position="49"/>
        <end position="167"/>
    </location>
</feature>
<evidence type="ECO:0000313" key="5">
    <source>
        <dbReference type="EMBL" id="MBB6041083.1"/>
    </source>
</evidence>
<keyword evidence="2" id="KW-0812">Transmembrane</keyword>
<feature type="region of interest" description="Disordered" evidence="1">
    <location>
        <begin position="161"/>
        <end position="218"/>
    </location>
</feature>
<reference evidence="5 6" key="1">
    <citation type="submission" date="2020-08" db="EMBL/GenBank/DDBJ databases">
        <title>Genomic Encyclopedia of Type Strains, Phase IV (KMG-IV): sequencing the most valuable type-strain genomes for metagenomic binning, comparative biology and taxonomic classification.</title>
        <authorList>
            <person name="Goeker M."/>
        </authorList>
    </citation>
    <scope>NUCLEOTIDE SEQUENCE [LARGE SCALE GENOMIC DNA]</scope>
    <source>
        <strain evidence="5 6">DSM 17245</strain>
    </source>
</reference>
<protein>
    <submittedName>
        <fullName evidence="5">Pilin isopeptide linkage protein</fullName>
    </submittedName>
</protein>
<feature type="signal peptide" evidence="3">
    <location>
        <begin position="1"/>
        <end position="32"/>
    </location>
</feature>
<evidence type="ECO:0000256" key="1">
    <source>
        <dbReference type="SAM" id="MobiDB-lite"/>
    </source>
</evidence>
<dbReference type="InterPro" id="IPR022464">
    <property type="entry name" value="Strep_pil_isopept_link"/>
</dbReference>
<feature type="transmembrane region" description="Helical" evidence="2">
    <location>
        <begin position="242"/>
        <end position="263"/>
    </location>
</feature>
<dbReference type="RefSeq" id="WP_183683629.1">
    <property type="nucleotide sequence ID" value="NZ_CAUVGH010000018.1"/>
</dbReference>
<organism evidence="5 6">
    <name type="scientific">Oribacterium sinus</name>
    <dbReference type="NCBI Taxonomy" id="237576"/>
    <lineage>
        <taxon>Bacteria</taxon>
        <taxon>Bacillati</taxon>
        <taxon>Bacillota</taxon>
        <taxon>Clostridia</taxon>
        <taxon>Lachnospirales</taxon>
        <taxon>Lachnospiraceae</taxon>
        <taxon>Oribacterium</taxon>
    </lineage>
</organism>
<evidence type="ECO:0000256" key="3">
    <source>
        <dbReference type="SAM" id="SignalP"/>
    </source>
</evidence>
<evidence type="ECO:0000256" key="2">
    <source>
        <dbReference type="SAM" id="Phobius"/>
    </source>
</evidence>
<dbReference type="EMBL" id="JACHHH010000004">
    <property type="protein sequence ID" value="MBB6041083.1"/>
    <property type="molecule type" value="Genomic_DNA"/>
</dbReference>
<dbReference type="Pfam" id="PF12892">
    <property type="entry name" value="FctA"/>
    <property type="match status" value="1"/>
</dbReference>
<dbReference type="Proteomes" id="UP000522163">
    <property type="component" value="Unassembled WGS sequence"/>
</dbReference>
<dbReference type="GeneID" id="85014607"/>
<accession>A0A7W9SF88</accession>
<gene>
    <name evidence="5" type="ORF">HNQ46_001055</name>
</gene>
<evidence type="ECO:0000313" key="6">
    <source>
        <dbReference type="Proteomes" id="UP000522163"/>
    </source>
</evidence>
<dbReference type="InterPro" id="IPR038174">
    <property type="entry name" value="Strep_pil_link_sf"/>
</dbReference>
<feature type="chain" id="PRO_5030904935" evidence="3">
    <location>
        <begin position="33"/>
        <end position="274"/>
    </location>
</feature>
<comment type="caution">
    <text evidence="5">The sequence shown here is derived from an EMBL/GenBank/DDBJ whole genome shotgun (WGS) entry which is preliminary data.</text>
</comment>
<dbReference type="Gene3D" id="2.60.40.3050">
    <property type="match status" value="1"/>
</dbReference>
<evidence type="ECO:0000259" key="4">
    <source>
        <dbReference type="Pfam" id="PF12892"/>
    </source>
</evidence>
<keyword evidence="2" id="KW-1133">Transmembrane helix</keyword>